<keyword evidence="6" id="KW-0460">Magnesium</keyword>
<dbReference type="EMBL" id="CACRXK020005356">
    <property type="protein sequence ID" value="CAB4005920.1"/>
    <property type="molecule type" value="Genomic_DNA"/>
</dbReference>
<dbReference type="AlphaFoldDB" id="A0A6S7HRN6"/>
<evidence type="ECO:0000259" key="7">
    <source>
        <dbReference type="Pfam" id="PF20700"/>
    </source>
</evidence>
<dbReference type="PANTHER" id="PTHR13058">
    <property type="entry name" value="THREE PRIME REPAIR EXONUCLEASE 1, 2"/>
    <property type="match status" value="1"/>
</dbReference>
<dbReference type="InterPro" id="IPR040393">
    <property type="entry name" value="TREX1/2"/>
</dbReference>
<dbReference type="GO" id="GO:0008296">
    <property type="term" value="F:3'-5'-DNA exonuclease activity"/>
    <property type="evidence" value="ECO:0007669"/>
    <property type="project" value="TreeGrafter"/>
</dbReference>
<reference evidence="8" key="1">
    <citation type="submission" date="2020-04" db="EMBL/GenBank/DDBJ databases">
        <authorList>
            <person name="Alioto T."/>
            <person name="Alioto T."/>
            <person name="Gomez Garrido J."/>
        </authorList>
    </citation>
    <scope>NUCLEOTIDE SEQUENCE</scope>
    <source>
        <strain evidence="8">A484AB</strain>
    </source>
</reference>
<dbReference type="GO" id="GO:0006308">
    <property type="term" value="P:DNA catabolic process"/>
    <property type="evidence" value="ECO:0007669"/>
    <property type="project" value="TreeGrafter"/>
</dbReference>
<dbReference type="OrthoDB" id="5976735at2759"/>
<keyword evidence="5 8" id="KW-0269">Exonuclease</keyword>
<dbReference type="GO" id="GO:0046872">
    <property type="term" value="F:metal ion binding"/>
    <property type="evidence" value="ECO:0007669"/>
    <property type="project" value="UniProtKB-KW"/>
</dbReference>
<name>A0A6S7HRN6_PARCT</name>
<evidence type="ECO:0000256" key="3">
    <source>
        <dbReference type="ARBA" id="ARBA00022723"/>
    </source>
</evidence>
<organism evidence="8 9">
    <name type="scientific">Paramuricea clavata</name>
    <name type="common">Red gorgonian</name>
    <name type="synonym">Violescent sea-whip</name>
    <dbReference type="NCBI Taxonomy" id="317549"/>
    <lineage>
        <taxon>Eukaryota</taxon>
        <taxon>Metazoa</taxon>
        <taxon>Cnidaria</taxon>
        <taxon>Anthozoa</taxon>
        <taxon>Octocorallia</taxon>
        <taxon>Malacalcyonacea</taxon>
        <taxon>Plexauridae</taxon>
        <taxon>Paramuricea</taxon>
    </lineage>
</organism>
<dbReference type="InterPro" id="IPR012337">
    <property type="entry name" value="RNaseH-like_sf"/>
</dbReference>
<comment type="caution">
    <text evidence="8">The sequence shown here is derived from an EMBL/GenBank/DDBJ whole genome shotgun (WGS) entry which is preliminary data.</text>
</comment>
<keyword evidence="9" id="KW-1185">Reference proteome</keyword>
<dbReference type="SUPFAM" id="SSF53098">
    <property type="entry name" value="Ribonuclease H-like"/>
    <property type="match status" value="1"/>
</dbReference>
<keyword evidence="3" id="KW-0479">Metal-binding</keyword>
<evidence type="ECO:0000313" key="8">
    <source>
        <dbReference type="EMBL" id="CAB4005920.1"/>
    </source>
</evidence>
<protein>
    <submittedName>
        <fullName evidence="8">Exonuclease R569</fullName>
    </submittedName>
</protein>
<evidence type="ECO:0000256" key="5">
    <source>
        <dbReference type="ARBA" id="ARBA00022839"/>
    </source>
</evidence>
<evidence type="ECO:0000256" key="6">
    <source>
        <dbReference type="ARBA" id="ARBA00022842"/>
    </source>
</evidence>
<comment type="cofactor">
    <cofactor evidence="1">
        <name>Mg(2+)</name>
        <dbReference type="ChEBI" id="CHEBI:18420"/>
    </cofactor>
</comment>
<dbReference type="Pfam" id="PF20700">
    <property type="entry name" value="Mutator"/>
    <property type="match status" value="1"/>
</dbReference>
<proteinExistence type="predicted"/>
<dbReference type="Proteomes" id="UP001152795">
    <property type="component" value="Unassembled WGS sequence"/>
</dbReference>
<keyword evidence="2" id="KW-0540">Nuclease</keyword>
<dbReference type="InterPro" id="IPR036397">
    <property type="entry name" value="RNaseH_sf"/>
</dbReference>
<feature type="non-terminal residue" evidence="8">
    <location>
        <position position="1"/>
    </location>
</feature>
<accession>A0A6S7HRN6</accession>
<dbReference type="GO" id="GO:0003676">
    <property type="term" value="F:nucleic acid binding"/>
    <property type="evidence" value="ECO:0007669"/>
    <property type="project" value="InterPro"/>
</dbReference>
<keyword evidence="4" id="KW-0378">Hydrolase</keyword>
<dbReference type="PANTHER" id="PTHR13058:SF19">
    <property type="entry name" value="LD40940P"/>
    <property type="match status" value="1"/>
</dbReference>
<evidence type="ECO:0000313" key="9">
    <source>
        <dbReference type="Proteomes" id="UP001152795"/>
    </source>
</evidence>
<sequence length="901" mass="101453">DAVSEEKAVVHGSRIIDLGHFNKYFENCSNCHSGPLPFSVCDEQRHGLASTFYISCPFCGHLNKAETSKQHSSGNRGPKAFDINTQVTLGCLHAGIGQSHMNNILSCMNIPTINSNTFKHREREVGKAVEAIAKKSCEEATNLVRTEIMTNTAECNEDNLVSVPCSFDMGWQKRGKGHNSLTGQAAVMSLTTGEVLDYTTRVKVCRFCDYAKRNNAPVKAHDCRKNHTDSSKAMEPSAAVELFNNGPKYNVKYSTYTGDDDSTTEAHIRQKVGYKVEKLSDIVHTKRSLTTRLYNLKQNVRFPNSSTLSQKVINYLVKCFSYAIAQNKGNPEEIKKAIECIVPHAFGDHTKCNISWCGYKSDLINYKHKTLPHGKDLFGESLKKALNNLFNDYCTETVVNKVAPCSNSQRNETLNSVVGSKNPKIRFYGGSDSNDFRVACAVAQRNQRYAYVDRTLEALNIEPGTFCKNYNKRMTTKINKDKDRKSTIQFKRQRIQKHLSSSAQTARKEAKEGTTYQTGVGLNLNTDTNLTKTNLGKGIPEPEIQVNDEAMSSEQFKEIENIVPPYTPRPKVKKIQFDENHNYNFLVFDTETNSTGKLAEICQLSVCDMSGSHMFSEYVMPTHDIDFYASRVNNLEIRTIEGVRKLFKNEISLPSIPFCEALTKLERYISLSIDRAKATSNKPIVTVLIGHNVATFDTPILLRNAGESFVHNLQLMDVWFADSLTLFKELVKCQCPQLMNADGTFPKANQSSLYEALFEESFNAHDSLEDVLALRKMLFSSKLELSIRTIVDHSQLVTTNHAVEDMEYLDRRYQNMQTFNEIMFNPRTNKGFLTKNITEKIAGAGVTYKDLNEVYIKYGKDGLIAILSKPPSNSSLSSPRVTRTRRILAAFVDHFTKKIKS</sequence>
<dbReference type="Gene3D" id="3.30.420.10">
    <property type="entry name" value="Ribonuclease H-like superfamily/Ribonuclease H"/>
    <property type="match status" value="1"/>
</dbReference>
<gene>
    <name evidence="8" type="ORF">PACLA_8A010781</name>
</gene>
<feature type="domain" description="Mutator-like transposase" evidence="7">
    <location>
        <begin position="12"/>
        <end position="357"/>
    </location>
</feature>
<dbReference type="GO" id="GO:0005737">
    <property type="term" value="C:cytoplasm"/>
    <property type="evidence" value="ECO:0007669"/>
    <property type="project" value="TreeGrafter"/>
</dbReference>
<evidence type="ECO:0000256" key="2">
    <source>
        <dbReference type="ARBA" id="ARBA00022722"/>
    </source>
</evidence>
<evidence type="ECO:0000256" key="4">
    <source>
        <dbReference type="ARBA" id="ARBA00022801"/>
    </source>
</evidence>
<evidence type="ECO:0000256" key="1">
    <source>
        <dbReference type="ARBA" id="ARBA00001946"/>
    </source>
</evidence>
<dbReference type="InterPro" id="IPR049012">
    <property type="entry name" value="Mutator_transp_dom"/>
</dbReference>